<evidence type="ECO:0000256" key="4">
    <source>
        <dbReference type="ARBA" id="ARBA00023239"/>
    </source>
</evidence>
<dbReference type="GO" id="GO:0008446">
    <property type="term" value="F:GDP-mannose 4,6-dehydratase activity"/>
    <property type="evidence" value="ECO:0007669"/>
    <property type="project" value="UniProtKB-EC"/>
</dbReference>
<dbReference type="Pfam" id="PF16363">
    <property type="entry name" value="GDP_Man_Dehyd"/>
    <property type="match status" value="1"/>
</dbReference>
<dbReference type="CDD" id="cd05260">
    <property type="entry name" value="GDP_MD_SDR_e"/>
    <property type="match status" value="1"/>
</dbReference>
<keyword evidence="4 5" id="KW-0456">Lyase</keyword>
<evidence type="ECO:0000256" key="1">
    <source>
        <dbReference type="ARBA" id="ARBA00001937"/>
    </source>
</evidence>
<comment type="caution">
    <text evidence="7">The sequence shown here is derived from an EMBL/GenBank/DDBJ whole genome shotgun (WGS) entry which is preliminary data.</text>
</comment>
<evidence type="ECO:0000259" key="6">
    <source>
        <dbReference type="Pfam" id="PF16363"/>
    </source>
</evidence>
<sequence>MKKALITGITGQDGSYLAELLIQKGYEVHGIIRRSSSFNTGRINHIYHDPHEADVRMFLHYGDLNDASSLNKVLRDVRPDEIYNLGAQSHVRVSFDVPEYTGEVDALGAVRILEAIRETELNTKFYQASSSELYGKVVETPQKETTPFYPRSPYACAKAYAFYITMNYRESYNMFACNGILFNHESPRRGETFVTRKITRAAGRIKTGLQDRLYLGNLDAKRDWGFAGDYVEAMWLMLQQQEPDDYVVATGETWSVREFAERVFARLDMPLAWQGHGVQEKGIDARTGRVLIEIDPKYFRPAEVDLLLGDPTKAKTKLGWDPKVDFDALVNMMVDADLALAERDKRANG</sequence>
<comment type="caution">
    <text evidence="5">Lacks conserved residue(s) required for the propagation of feature annotation.</text>
</comment>
<comment type="cofactor">
    <cofactor evidence="1 5">
        <name>NADP(+)</name>
        <dbReference type="ChEBI" id="CHEBI:58349"/>
    </cofactor>
</comment>
<evidence type="ECO:0000256" key="2">
    <source>
        <dbReference type="ARBA" id="ARBA00009263"/>
    </source>
</evidence>
<protein>
    <recommendedName>
        <fullName evidence="3 5">GDP-mannose 4,6-dehydratase</fullName>
        <ecNumber evidence="3 5">4.2.1.47</ecNumber>
    </recommendedName>
    <alternativeName>
        <fullName evidence="5">GDP-D-mannose dehydratase</fullName>
    </alternativeName>
</protein>
<evidence type="ECO:0000313" key="7">
    <source>
        <dbReference type="EMBL" id="MBT0654215.1"/>
    </source>
</evidence>
<dbReference type="Gene3D" id="3.40.50.720">
    <property type="entry name" value="NAD(P)-binding Rossmann-like Domain"/>
    <property type="match status" value="1"/>
</dbReference>
<dbReference type="HAMAP" id="MF_00955">
    <property type="entry name" value="GDP_Man_dehydratase"/>
    <property type="match status" value="1"/>
</dbReference>
<keyword evidence="8" id="KW-1185">Reference proteome</keyword>
<dbReference type="SUPFAM" id="SSF51735">
    <property type="entry name" value="NAD(P)-binding Rossmann-fold domains"/>
    <property type="match status" value="1"/>
</dbReference>
<dbReference type="NCBIfam" id="TIGR01472">
    <property type="entry name" value="gmd"/>
    <property type="match status" value="1"/>
</dbReference>
<dbReference type="Proteomes" id="UP000756860">
    <property type="component" value="Unassembled WGS sequence"/>
</dbReference>
<comment type="similarity">
    <text evidence="2 5">Belongs to the NAD(P)-dependent epimerase/dehydratase family. GDP-mannose 4,6-dehydratase subfamily.</text>
</comment>
<dbReference type="PANTHER" id="PTHR43715:SF1">
    <property type="entry name" value="GDP-MANNOSE 4,6 DEHYDRATASE"/>
    <property type="match status" value="1"/>
</dbReference>
<organism evidence="7 8">
    <name type="scientific">Geomobilimonas luticola</name>
    <dbReference type="NCBI Taxonomy" id="1114878"/>
    <lineage>
        <taxon>Bacteria</taxon>
        <taxon>Pseudomonadati</taxon>
        <taxon>Thermodesulfobacteriota</taxon>
        <taxon>Desulfuromonadia</taxon>
        <taxon>Geobacterales</taxon>
        <taxon>Geobacteraceae</taxon>
        <taxon>Geomobilimonas</taxon>
    </lineage>
</organism>
<feature type="domain" description="NAD(P)-binding" evidence="6">
    <location>
        <begin position="5"/>
        <end position="333"/>
    </location>
</feature>
<comment type="function">
    <text evidence="5">Catalyzes the conversion of GDP-D-mannose to GDP-4-dehydro-6-deoxy-D-mannose.</text>
</comment>
<keyword evidence="5" id="KW-0521">NADP</keyword>
<comment type="catalytic activity">
    <reaction evidence="5">
        <text>GDP-alpha-D-mannose = GDP-4-dehydro-alpha-D-rhamnose + H2O</text>
        <dbReference type="Rhea" id="RHEA:23820"/>
        <dbReference type="ChEBI" id="CHEBI:15377"/>
        <dbReference type="ChEBI" id="CHEBI:57527"/>
        <dbReference type="ChEBI" id="CHEBI:57964"/>
        <dbReference type="EC" id="4.2.1.47"/>
    </reaction>
</comment>
<reference evidence="7 8" key="1">
    <citation type="submission" date="2021-05" db="EMBL/GenBank/DDBJ databases">
        <title>The draft genome of Geobacter luticola JCM 17780.</title>
        <authorList>
            <person name="Xu Z."/>
            <person name="Masuda Y."/>
            <person name="Itoh H."/>
            <person name="Senoo K."/>
        </authorList>
    </citation>
    <scope>NUCLEOTIDE SEQUENCE [LARGE SCALE GENOMIC DNA]</scope>
    <source>
        <strain evidence="7 8">JCM 17780</strain>
    </source>
</reference>
<dbReference type="Gene3D" id="3.90.25.10">
    <property type="entry name" value="UDP-galactose 4-epimerase, domain 1"/>
    <property type="match status" value="1"/>
</dbReference>
<dbReference type="InterPro" id="IPR036291">
    <property type="entry name" value="NAD(P)-bd_dom_sf"/>
</dbReference>
<dbReference type="PANTHER" id="PTHR43715">
    <property type="entry name" value="GDP-MANNOSE 4,6-DEHYDRATASE"/>
    <property type="match status" value="1"/>
</dbReference>
<evidence type="ECO:0000256" key="3">
    <source>
        <dbReference type="ARBA" id="ARBA00011989"/>
    </source>
</evidence>
<proteinExistence type="inferred from homology"/>
<dbReference type="InterPro" id="IPR006368">
    <property type="entry name" value="GDP_Man_deHydtase"/>
</dbReference>
<evidence type="ECO:0000256" key="5">
    <source>
        <dbReference type="HAMAP-Rule" id="MF_00955"/>
    </source>
</evidence>
<dbReference type="EC" id="4.2.1.47" evidence="3 5"/>
<dbReference type="RefSeq" id="WP_214176248.1">
    <property type="nucleotide sequence ID" value="NZ_JAHCVK010000008.1"/>
</dbReference>
<dbReference type="EMBL" id="JAHCVK010000008">
    <property type="protein sequence ID" value="MBT0654215.1"/>
    <property type="molecule type" value="Genomic_DNA"/>
</dbReference>
<name>A0ABS5SG69_9BACT</name>
<gene>
    <name evidence="5 7" type="primary">gmd</name>
    <name evidence="7" type="ORF">KI810_14215</name>
</gene>
<dbReference type="InterPro" id="IPR016040">
    <property type="entry name" value="NAD(P)-bd_dom"/>
</dbReference>
<accession>A0ABS5SG69</accession>
<evidence type="ECO:0000313" key="8">
    <source>
        <dbReference type="Proteomes" id="UP000756860"/>
    </source>
</evidence>